<dbReference type="EC" id="3.3.2.2" evidence="6"/>
<protein>
    <recommendedName>
        <fullName evidence="6">lysoplasmalogenase</fullName>
        <ecNumber evidence="6">3.3.2.2</ecNumber>
    </recommendedName>
</protein>
<evidence type="ECO:0000313" key="11">
    <source>
        <dbReference type="Proteomes" id="UP000747542"/>
    </source>
</evidence>
<dbReference type="GO" id="GO:0016020">
    <property type="term" value="C:membrane"/>
    <property type="evidence" value="ECO:0007669"/>
    <property type="project" value="UniProtKB-SubCell"/>
</dbReference>
<dbReference type="EMBL" id="JAHLQT010025492">
    <property type="protein sequence ID" value="KAG7164249.1"/>
    <property type="molecule type" value="Genomic_DNA"/>
</dbReference>
<dbReference type="InterPro" id="IPR012506">
    <property type="entry name" value="TMEM86B-like"/>
</dbReference>
<sequence>MGLETMTSDPPRYFPLLCGSRCSSHAHTPSATPVDTETLSASSSSSTDTHTYLVVFSPVSILNHRTCTSYLLLLLPHLYVSPVHLTCCCCDQLSNNRTMAVKKGAPTSNGSPVHYFLPYLVSVAASLVWYVPAEVPSLVGMVLKCVPIVCLKVFLVVLERGRREANLGLAWPEDLFLVGLAFFGLAQITYIVAFGFSKVSWVVGTALHGGNLLVMMAILPGLPDAVMKIALTFYSFVLVTMIWRAMDRARLRKDLPAERRLCTAAGAVIFVISDVSIAVLQVGRLMPRVYCEFIVLSTYYTAQFLLVLGAAQTFWARRTPVFKVK</sequence>
<comment type="similarity">
    <text evidence="2">Belongs to the TMEM86 family.</text>
</comment>
<evidence type="ECO:0000256" key="9">
    <source>
        <dbReference type="SAM" id="Phobius"/>
    </source>
</evidence>
<evidence type="ECO:0000256" key="5">
    <source>
        <dbReference type="ARBA" id="ARBA00023136"/>
    </source>
</evidence>
<dbReference type="AlphaFoldDB" id="A0A8J5JZ11"/>
<keyword evidence="4 9" id="KW-1133">Transmembrane helix</keyword>
<evidence type="ECO:0000256" key="3">
    <source>
        <dbReference type="ARBA" id="ARBA00022692"/>
    </source>
</evidence>
<reference evidence="10" key="1">
    <citation type="journal article" date="2021" name="Sci. Adv.">
        <title>The American lobster genome reveals insights on longevity, neural, and immune adaptations.</title>
        <authorList>
            <person name="Polinski J.M."/>
            <person name="Zimin A.V."/>
            <person name="Clark K.F."/>
            <person name="Kohn A.B."/>
            <person name="Sadowski N."/>
            <person name="Timp W."/>
            <person name="Ptitsyn A."/>
            <person name="Khanna P."/>
            <person name="Romanova D.Y."/>
            <person name="Williams P."/>
            <person name="Greenwood S.J."/>
            <person name="Moroz L.L."/>
            <person name="Walt D.R."/>
            <person name="Bodnar A.G."/>
        </authorList>
    </citation>
    <scope>NUCLEOTIDE SEQUENCE</scope>
    <source>
        <strain evidence="10">GMGI-L3</strain>
    </source>
</reference>
<proteinExistence type="inferred from homology"/>
<name>A0A8J5JZ11_HOMAM</name>
<keyword evidence="11" id="KW-1185">Reference proteome</keyword>
<organism evidence="10 11">
    <name type="scientific">Homarus americanus</name>
    <name type="common">American lobster</name>
    <dbReference type="NCBI Taxonomy" id="6706"/>
    <lineage>
        <taxon>Eukaryota</taxon>
        <taxon>Metazoa</taxon>
        <taxon>Ecdysozoa</taxon>
        <taxon>Arthropoda</taxon>
        <taxon>Crustacea</taxon>
        <taxon>Multicrustacea</taxon>
        <taxon>Malacostraca</taxon>
        <taxon>Eumalacostraca</taxon>
        <taxon>Eucarida</taxon>
        <taxon>Decapoda</taxon>
        <taxon>Pleocyemata</taxon>
        <taxon>Astacidea</taxon>
        <taxon>Nephropoidea</taxon>
        <taxon>Nephropidae</taxon>
        <taxon>Homarus</taxon>
    </lineage>
</organism>
<evidence type="ECO:0000313" key="10">
    <source>
        <dbReference type="EMBL" id="KAG7164249.1"/>
    </source>
</evidence>
<comment type="catalytic activity">
    <reaction evidence="7">
        <text>a 1-O-(1Z-alkenyl)-sn-glycero-3-phosphoethanolamine + H2O = a 2,3-saturated aldehyde + sn-glycero-3-phosphoethanolamine</text>
        <dbReference type="Rhea" id="RHEA:16905"/>
        <dbReference type="ChEBI" id="CHEBI:15377"/>
        <dbReference type="ChEBI" id="CHEBI:73359"/>
        <dbReference type="ChEBI" id="CHEBI:77288"/>
        <dbReference type="ChEBI" id="CHEBI:143890"/>
        <dbReference type="EC" id="3.3.2.2"/>
    </reaction>
</comment>
<dbReference type="PANTHER" id="PTHR31885">
    <property type="entry name" value="GH04784P"/>
    <property type="match status" value="1"/>
</dbReference>
<accession>A0A8J5JZ11</accession>
<dbReference type="PANTHER" id="PTHR31885:SF6">
    <property type="entry name" value="GH04784P"/>
    <property type="match status" value="1"/>
</dbReference>
<gene>
    <name evidence="10" type="primary">TMEM86B-L</name>
    <name evidence="10" type="ORF">Hamer_G025536</name>
</gene>
<evidence type="ECO:0000256" key="7">
    <source>
        <dbReference type="ARBA" id="ARBA00049458"/>
    </source>
</evidence>
<keyword evidence="3 9" id="KW-0812">Transmembrane</keyword>
<feature type="transmembrane region" description="Helical" evidence="9">
    <location>
        <begin position="264"/>
        <end position="282"/>
    </location>
</feature>
<comment type="catalytic activity">
    <reaction evidence="8">
        <text>a 1-O-(1Z-alkenyl)-sn-glycero-3-phosphocholine + H2O = a 2,3-saturated aldehyde + sn-glycerol 3-phosphocholine</text>
        <dbReference type="Rhea" id="RHEA:22544"/>
        <dbReference type="ChEBI" id="CHEBI:15377"/>
        <dbReference type="ChEBI" id="CHEBI:16870"/>
        <dbReference type="ChEBI" id="CHEBI:73359"/>
        <dbReference type="ChEBI" id="CHEBI:77287"/>
        <dbReference type="EC" id="3.3.2.2"/>
    </reaction>
</comment>
<feature type="transmembrane region" description="Helical" evidence="9">
    <location>
        <begin position="225"/>
        <end position="243"/>
    </location>
</feature>
<dbReference type="Pfam" id="PF07947">
    <property type="entry name" value="YhhN"/>
    <property type="match status" value="1"/>
</dbReference>
<evidence type="ECO:0000256" key="2">
    <source>
        <dbReference type="ARBA" id="ARBA00007375"/>
    </source>
</evidence>
<feature type="transmembrane region" description="Helical" evidence="9">
    <location>
        <begin position="294"/>
        <end position="315"/>
    </location>
</feature>
<keyword evidence="5 9" id="KW-0472">Membrane</keyword>
<evidence type="ECO:0000256" key="4">
    <source>
        <dbReference type="ARBA" id="ARBA00022989"/>
    </source>
</evidence>
<comment type="subcellular location">
    <subcellularLocation>
        <location evidence="1">Membrane</location>
        <topology evidence="1">Multi-pass membrane protein</topology>
    </subcellularLocation>
</comment>
<evidence type="ECO:0000256" key="8">
    <source>
        <dbReference type="ARBA" id="ARBA00049560"/>
    </source>
</evidence>
<dbReference type="Proteomes" id="UP000747542">
    <property type="component" value="Unassembled WGS sequence"/>
</dbReference>
<comment type="caution">
    <text evidence="10">The sequence shown here is derived from an EMBL/GenBank/DDBJ whole genome shotgun (WGS) entry which is preliminary data.</text>
</comment>
<feature type="transmembrane region" description="Helical" evidence="9">
    <location>
        <begin position="175"/>
        <end position="194"/>
    </location>
</feature>
<evidence type="ECO:0000256" key="6">
    <source>
        <dbReference type="ARBA" id="ARBA00035673"/>
    </source>
</evidence>
<feature type="transmembrane region" description="Helical" evidence="9">
    <location>
        <begin position="138"/>
        <end position="155"/>
    </location>
</feature>
<evidence type="ECO:0000256" key="1">
    <source>
        <dbReference type="ARBA" id="ARBA00004141"/>
    </source>
</evidence>
<feature type="transmembrane region" description="Helical" evidence="9">
    <location>
        <begin position="113"/>
        <end position="131"/>
    </location>
</feature>
<dbReference type="GO" id="GO:0047408">
    <property type="term" value="F:alkenylglycerophosphocholine hydrolase activity"/>
    <property type="evidence" value="ECO:0007669"/>
    <property type="project" value="UniProtKB-EC"/>
</dbReference>